<evidence type="ECO:0000256" key="1">
    <source>
        <dbReference type="SAM" id="Phobius"/>
    </source>
</evidence>
<dbReference type="AlphaFoldDB" id="A0A9W4XC30"/>
<dbReference type="Proteomes" id="UP001152885">
    <property type="component" value="Unassembled WGS sequence"/>
</dbReference>
<gene>
    <name evidence="2" type="ORF">CANVERA_P1287</name>
</gene>
<comment type="caution">
    <text evidence="2">The sequence shown here is derived from an EMBL/GenBank/DDBJ whole genome shotgun (WGS) entry which is preliminary data.</text>
</comment>
<organism evidence="2 3">
    <name type="scientific">Candida verbasci</name>
    <dbReference type="NCBI Taxonomy" id="1227364"/>
    <lineage>
        <taxon>Eukaryota</taxon>
        <taxon>Fungi</taxon>
        <taxon>Dikarya</taxon>
        <taxon>Ascomycota</taxon>
        <taxon>Saccharomycotina</taxon>
        <taxon>Pichiomycetes</taxon>
        <taxon>Debaryomycetaceae</taxon>
        <taxon>Candida/Lodderomyces clade</taxon>
        <taxon>Candida</taxon>
    </lineage>
</organism>
<name>A0A9W4XC30_9ASCO</name>
<keyword evidence="1" id="KW-0472">Membrane</keyword>
<reference evidence="2" key="1">
    <citation type="submission" date="2022-12" db="EMBL/GenBank/DDBJ databases">
        <authorList>
            <person name="Brejova B."/>
        </authorList>
    </citation>
    <scope>NUCLEOTIDE SEQUENCE</scope>
</reference>
<dbReference type="EMBL" id="CANTUO010000001">
    <property type="protein sequence ID" value="CAI5756768.1"/>
    <property type="molecule type" value="Genomic_DNA"/>
</dbReference>
<evidence type="ECO:0000313" key="2">
    <source>
        <dbReference type="EMBL" id="CAI5756768.1"/>
    </source>
</evidence>
<proteinExistence type="predicted"/>
<keyword evidence="3" id="KW-1185">Reference proteome</keyword>
<accession>A0A9W4XC30</accession>
<sequence length="105" mass="11771">MDFLNHRYHPYHNISHNNLTNTTSAVDAVTILIPVWIILAVVAIILFLLLVTYGFASAILLMIKVFNNVKTKLSKSKSDTKLTTETYNCNDTTDLSSSITRVEVV</sequence>
<keyword evidence="1" id="KW-1133">Transmembrane helix</keyword>
<keyword evidence="1" id="KW-0812">Transmembrane</keyword>
<feature type="transmembrane region" description="Helical" evidence="1">
    <location>
        <begin position="31"/>
        <end position="63"/>
    </location>
</feature>
<protein>
    <submittedName>
        <fullName evidence="2">Uncharacterized protein</fullName>
    </submittedName>
</protein>
<evidence type="ECO:0000313" key="3">
    <source>
        <dbReference type="Proteomes" id="UP001152885"/>
    </source>
</evidence>